<protein>
    <submittedName>
        <fullName evidence="2">Uncharacterized protein</fullName>
    </submittedName>
</protein>
<dbReference type="EMBL" id="MT143890">
    <property type="protein sequence ID" value="QJB04771.1"/>
    <property type="molecule type" value="Genomic_DNA"/>
</dbReference>
<reference evidence="2" key="1">
    <citation type="submission" date="2020-03" db="EMBL/GenBank/DDBJ databases">
        <title>The deep terrestrial virosphere.</title>
        <authorList>
            <person name="Holmfeldt K."/>
            <person name="Nilsson E."/>
            <person name="Simone D."/>
            <person name="Lopez-Fernandez M."/>
            <person name="Wu X."/>
            <person name="de Brujin I."/>
            <person name="Lundin D."/>
            <person name="Andersson A."/>
            <person name="Bertilsson S."/>
            <person name="Dopson M."/>
        </authorList>
    </citation>
    <scope>NUCLEOTIDE SEQUENCE</scope>
    <source>
        <strain evidence="1">MM171A00115</strain>
        <strain evidence="2">MM171B00172</strain>
    </source>
</reference>
<sequence length="255" mass="27255">MPLTYVPRYEATFDRLIAMRSITVQVTRGGEPSASDKSVYFLDPSTREELTAIRVNGVNPATEVFVASAVDLPWLVLTDDPTPPRKMDARYLAINTDTTLLVDIADGEGSGGGLPASMEAAVTVSDMPSQRAVVAVEQKSDGQWRLAGSAVTDTEGAAQLDLRVTGAGRVYALAIDDWGVMFQPGLPVSVGTAVRPTLFGGWLYRVTEAGTLPAVEPLWWAAEGDNPSRPLGTARAIATRYYRPLAHGPVPVTLL</sequence>
<proteinExistence type="predicted"/>
<evidence type="ECO:0000313" key="2">
    <source>
        <dbReference type="EMBL" id="QJB04771.1"/>
    </source>
</evidence>
<name>A0A6M3MA59_9ZZZZ</name>
<accession>A0A6M3MA59</accession>
<evidence type="ECO:0000313" key="1">
    <source>
        <dbReference type="EMBL" id="QJB01287.1"/>
    </source>
</evidence>
<gene>
    <name evidence="1" type="ORF">MM171A00115_0040</name>
    <name evidence="2" type="ORF">MM171B00172_0013</name>
</gene>
<dbReference type="AlphaFoldDB" id="A0A6M3MA59"/>
<organism evidence="2">
    <name type="scientific">viral metagenome</name>
    <dbReference type="NCBI Taxonomy" id="1070528"/>
    <lineage>
        <taxon>unclassified sequences</taxon>
        <taxon>metagenomes</taxon>
        <taxon>organismal metagenomes</taxon>
    </lineage>
</organism>
<dbReference type="EMBL" id="MT143707">
    <property type="protein sequence ID" value="QJB01287.1"/>
    <property type="molecule type" value="Genomic_DNA"/>
</dbReference>